<feature type="domain" description="DUF3597" evidence="2">
    <location>
        <begin position="3"/>
        <end position="142"/>
    </location>
</feature>
<dbReference type="Pfam" id="PF12200">
    <property type="entry name" value="DUF3597"/>
    <property type="match status" value="1"/>
</dbReference>
<dbReference type="RefSeq" id="WP_422920347.1">
    <property type="nucleotide sequence ID" value="NZ_JAMZEJ010000007.1"/>
</dbReference>
<sequence length="147" mass="14606">MSLFGSIVEKIIHYAGSALTPAAHADTPAAGAPAPATPGAAPTAAPTAPAPSAGGGAGGSIQSVDVGEVLSKLAAQKNQSLNWQSSIVDLLKLLDLDSSLEARKSLGQELGVHAGADGSAEQNIALHRAVMQKLAANGGKVPDDLRN</sequence>
<feature type="compositionally biased region" description="Low complexity" evidence="1">
    <location>
        <begin position="25"/>
        <end position="52"/>
    </location>
</feature>
<evidence type="ECO:0000259" key="2">
    <source>
        <dbReference type="Pfam" id="PF12200"/>
    </source>
</evidence>
<feature type="region of interest" description="Disordered" evidence="1">
    <location>
        <begin position="25"/>
        <end position="61"/>
    </location>
</feature>
<name>A0ABT1VZ35_9PROT</name>
<dbReference type="InterPro" id="IPR022016">
    <property type="entry name" value="DUF3597"/>
</dbReference>
<evidence type="ECO:0000256" key="1">
    <source>
        <dbReference type="SAM" id="MobiDB-lite"/>
    </source>
</evidence>
<comment type="caution">
    <text evidence="3">The sequence shown here is derived from an EMBL/GenBank/DDBJ whole genome shotgun (WGS) entry which is preliminary data.</text>
</comment>
<dbReference type="SUPFAM" id="SSF158634">
    <property type="entry name" value="RPA2825-like"/>
    <property type="match status" value="1"/>
</dbReference>
<organism evidence="3 4">
    <name type="scientific">Rhizosaccharibacter radicis</name>
    <dbReference type="NCBI Taxonomy" id="2782605"/>
    <lineage>
        <taxon>Bacteria</taxon>
        <taxon>Pseudomonadati</taxon>
        <taxon>Pseudomonadota</taxon>
        <taxon>Alphaproteobacteria</taxon>
        <taxon>Acetobacterales</taxon>
        <taxon>Acetobacteraceae</taxon>
        <taxon>Rhizosaccharibacter</taxon>
    </lineage>
</organism>
<keyword evidence="4" id="KW-1185">Reference proteome</keyword>
<dbReference type="Proteomes" id="UP001524547">
    <property type="component" value="Unassembled WGS sequence"/>
</dbReference>
<reference evidence="3 4" key="1">
    <citation type="submission" date="2022-06" db="EMBL/GenBank/DDBJ databases">
        <title>Rhizosaccharibacter gen. nov. sp. nov. KSS12, endophytic bacteria isolated from sugarcane.</title>
        <authorList>
            <person name="Pitiwittayakul N."/>
        </authorList>
    </citation>
    <scope>NUCLEOTIDE SEQUENCE [LARGE SCALE GENOMIC DNA]</scope>
    <source>
        <strain evidence="3 4">KSS12</strain>
    </source>
</reference>
<evidence type="ECO:0000313" key="4">
    <source>
        <dbReference type="Proteomes" id="UP001524547"/>
    </source>
</evidence>
<dbReference type="EMBL" id="JAMZEJ010000007">
    <property type="protein sequence ID" value="MCQ8241601.1"/>
    <property type="molecule type" value="Genomic_DNA"/>
</dbReference>
<protein>
    <submittedName>
        <fullName evidence="3">DUF3597 domain-containing protein</fullName>
    </submittedName>
</protein>
<gene>
    <name evidence="3" type="ORF">NFI88_12210</name>
</gene>
<accession>A0ABT1VZ35</accession>
<evidence type="ECO:0000313" key="3">
    <source>
        <dbReference type="EMBL" id="MCQ8241601.1"/>
    </source>
</evidence>
<proteinExistence type="predicted"/>